<proteinExistence type="predicted"/>
<feature type="transmembrane region" description="Helical" evidence="1">
    <location>
        <begin position="241"/>
        <end position="261"/>
    </location>
</feature>
<dbReference type="InterPro" id="IPR018490">
    <property type="entry name" value="cNMP-bd_dom_sf"/>
</dbReference>
<comment type="caution">
    <text evidence="3">The sequence shown here is derived from an EMBL/GenBank/DDBJ whole genome shotgun (WGS) entry which is preliminary data.</text>
</comment>
<dbReference type="PANTHER" id="PTHR45689">
    <property type="entry name" value="I[[H]] CHANNEL, ISOFORM E"/>
    <property type="match status" value="1"/>
</dbReference>
<keyword evidence="1" id="KW-0472">Membrane</keyword>
<dbReference type="InterPro" id="IPR000595">
    <property type="entry name" value="cNMP-bd_dom"/>
</dbReference>
<dbReference type="Gene3D" id="2.60.120.10">
    <property type="entry name" value="Jelly Rolls"/>
    <property type="match status" value="1"/>
</dbReference>
<organism evidence="3 4">
    <name type="scientific">Durusdinium trenchii</name>
    <dbReference type="NCBI Taxonomy" id="1381693"/>
    <lineage>
        <taxon>Eukaryota</taxon>
        <taxon>Sar</taxon>
        <taxon>Alveolata</taxon>
        <taxon>Dinophyceae</taxon>
        <taxon>Suessiales</taxon>
        <taxon>Symbiodiniaceae</taxon>
        <taxon>Durusdinium</taxon>
    </lineage>
</organism>
<keyword evidence="1" id="KW-1133">Transmembrane helix</keyword>
<feature type="transmembrane region" description="Helical" evidence="1">
    <location>
        <begin position="7"/>
        <end position="28"/>
    </location>
</feature>
<evidence type="ECO:0000313" key="3">
    <source>
        <dbReference type="EMBL" id="CAK9052405.1"/>
    </source>
</evidence>
<evidence type="ECO:0000259" key="2">
    <source>
        <dbReference type="PROSITE" id="PS50042"/>
    </source>
</evidence>
<sequence>MRPDSFLLVVWDIICGMTMLHDSVMIPLLTAFDVQHGSGILYGFALVSAVIWCLDMNISFFRGFINARTGWTTRDSVRTLPHRLVFAGRGADLVGHGLLLQHGKQQHGVLHLVSSLPKPAALAAGADGGSRRRAEGAFANFRNHGVGIRLCGDHPGNDEALGHHRFDVPLLRLCLVRFGTHGTGIAGTDLMDHRARRNQTLDELGLPTDLMYMYSTSLHWALTQFTPAAMEVSASNGVERLFTVCVVLTGLIAFSFFLGSINQSLSQLKARSAQETFQNMLVRRYISERQLSMELAADMLAFIRQRGLGKAKSKVVFSDIKALDSLPRELLAHLQHEVGLPILDTHAMLKHLSVLGSKEMTRLCEKALKESRRIYGEHLFEAGGGGEKMYFILSGRFHYTSELLLDVTHEVSKGMRCSEASLWLSWEHHGTMTCADHTSYLFQLDGANFRKIMVRSDQAELCAMYARLFHKGLMEASVTEEDASDLFGSDEDVAQIMTPIRAVIRTSNLMADFGHFSAVWAFQVWKEWLQDKKDERRRSKRNSFNFCGRREAS</sequence>
<dbReference type="SUPFAM" id="SSF51206">
    <property type="entry name" value="cAMP-binding domain-like"/>
    <property type="match status" value="1"/>
</dbReference>
<protein>
    <recommendedName>
        <fullName evidence="2">Cyclic nucleotide-binding domain-containing protein</fullName>
    </recommendedName>
</protein>
<dbReference type="EMBL" id="CAXAMN010018435">
    <property type="protein sequence ID" value="CAK9052405.1"/>
    <property type="molecule type" value="Genomic_DNA"/>
</dbReference>
<feature type="transmembrane region" description="Helical" evidence="1">
    <location>
        <begin position="40"/>
        <end position="61"/>
    </location>
</feature>
<reference evidence="3 4" key="1">
    <citation type="submission" date="2024-02" db="EMBL/GenBank/DDBJ databases">
        <authorList>
            <person name="Chen Y."/>
            <person name="Shah S."/>
            <person name="Dougan E. K."/>
            <person name="Thang M."/>
            <person name="Chan C."/>
        </authorList>
    </citation>
    <scope>NUCLEOTIDE SEQUENCE [LARGE SCALE GENOMIC DNA]</scope>
</reference>
<dbReference type="Proteomes" id="UP001642484">
    <property type="component" value="Unassembled WGS sequence"/>
</dbReference>
<keyword evidence="1" id="KW-0812">Transmembrane</keyword>
<accession>A0ABP0MLP5</accession>
<feature type="domain" description="Cyclic nucleotide-binding" evidence="2">
    <location>
        <begin position="351"/>
        <end position="453"/>
    </location>
</feature>
<dbReference type="InterPro" id="IPR051413">
    <property type="entry name" value="K/Na_HCN_channel"/>
</dbReference>
<dbReference type="PANTHER" id="PTHR45689:SF5">
    <property type="entry name" value="I[[H]] CHANNEL, ISOFORM E"/>
    <property type="match status" value="1"/>
</dbReference>
<evidence type="ECO:0000313" key="4">
    <source>
        <dbReference type="Proteomes" id="UP001642484"/>
    </source>
</evidence>
<gene>
    <name evidence="3" type="ORF">CCMP2556_LOCUS26436</name>
</gene>
<dbReference type="InterPro" id="IPR014710">
    <property type="entry name" value="RmlC-like_jellyroll"/>
</dbReference>
<dbReference type="PROSITE" id="PS50042">
    <property type="entry name" value="CNMP_BINDING_3"/>
    <property type="match status" value="1"/>
</dbReference>
<keyword evidence="4" id="KW-1185">Reference proteome</keyword>
<name>A0ABP0MLP5_9DINO</name>
<evidence type="ECO:0000256" key="1">
    <source>
        <dbReference type="SAM" id="Phobius"/>
    </source>
</evidence>